<organism evidence="11">
    <name type="scientific">Ajellomyces capsulatus (strain H88)</name>
    <name type="common">Darling's disease fungus</name>
    <name type="synonym">Histoplasma capsulatum</name>
    <dbReference type="NCBI Taxonomy" id="544711"/>
    <lineage>
        <taxon>Eukaryota</taxon>
        <taxon>Fungi</taxon>
        <taxon>Dikarya</taxon>
        <taxon>Ascomycota</taxon>
        <taxon>Pezizomycotina</taxon>
        <taxon>Eurotiomycetes</taxon>
        <taxon>Eurotiomycetidae</taxon>
        <taxon>Onygenales</taxon>
        <taxon>Ajellomycetaceae</taxon>
        <taxon>Histoplasma</taxon>
    </lineage>
</organism>
<dbReference type="Gene3D" id="3.30.200.20">
    <property type="entry name" value="Phosphorylase Kinase, domain 1"/>
    <property type="match status" value="1"/>
</dbReference>
<dbReference type="GO" id="GO:0005524">
    <property type="term" value="F:ATP binding"/>
    <property type="evidence" value="ECO:0007669"/>
    <property type="project" value="UniProtKB-KW"/>
</dbReference>
<evidence type="ECO:0000256" key="5">
    <source>
        <dbReference type="ARBA" id="ARBA00022777"/>
    </source>
</evidence>
<dbReference type="InterPro" id="IPR051334">
    <property type="entry name" value="SRPK"/>
</dbReference>
<evidence type="ECO:0000256" key="4">
    <source>
        <dbReference type="ARBA" id="ARBA00022741"/>
    </source>
</evidence>
<dbReference type="Gene3D" id="1.10.510.10">
    <property type="entry name" value="Transferase(Phosphotransferase) domain 1"/>
    <property type="match status" value="1"/>
</dbReference>
<evidence type="ECO:0000313" key="10">
    <source>
        <dbReference type="EMBL" id="EGC43946.1"/>
    </source>
</evidence>
<dbReference type="PANTHER" id="PTHR47634">
    <property type="entry name" value="PROTEIN KINASE DOMAIN-CONTAINING PROTEIN-RELATED"/>
    <property type="match status" value="1"/>
</dbReference>
<evidence type="ECO:0000313" key="11">
    <source>
        <dbReference type="Proteomes" id="UP000008142"/>
    </source>
</evidence>
<gene>
    <name evidence="10" type="ORF">HCEG_03161</name>
</gene>
<keyword evidence="3" id="KW-0808">Transferase</keyword>
<evidence type="ECO:0000256" key="3">
    <source>
        <dbReference type="ARBA" id="ARBA00022679"/>
    </source>
</evidence>
<comment type="catalytic activity">
    <reaction evidence="7">
        <text>L-threonyl-[protein] + ATP = O-phospho-L-threonyl-[protein] + ADP + H(+)</text>
        <dbReference type="Rhea" id="RHEA:46608"/>
        <dbReference type="Rhea" id="RHEA-COMP:11060"/>
        <dbReference type="Rhea" id="RHEA-COMP:11605"/>
        <dbReference type="ChEBI" id="CHEBI:15378"/>
        <dbReference type="ChEBI" id="CHEBI:30013"/>
        <dbReference type="ChEBI" id="CHEBI:30616"/>
        <dbReference type="ChEBI" id="CHEBI:61977"/>
        <dbReference type="ChEBI" id="CHEBI:456216"/>
        <dbReference type="EC" id="2.7.11.1"/>
    </reaction>
</comment>
<dbReference type="AlphaFoldDB" id="F0UBU7"/>
<protein>
    <recommendedName>
        <fullName evidence="1">non-specific serine/threonine protein kinase</fullName>
        <ecNumber evidence="1">2.7.11.1</ecNumber>
    </recommendedName>
</protein>
<dbReference type="Proteomes" id="UP000008142">
    <property type="component" value="Unassembled WGS sequence"/>
</dbReference>
<dbReference type="EC" id="2.7.11.1" evidence="1"/>
<dbReference type="PANTHER" id="PTHR47634:SF9">
    <property type="entry name" value="PROTEIN KINASE DOMAIN-CONTAINING PROTEIN-RELATED"/>
    <property type="match status" value="1"/>
</dbReference>
<keyword evidence="2" id="KW-0723">Serine/threonine-protein kinase</keyword>
<evidence type="ECO:0000259" key="9">
    <source>
        <dbReference type="PROSITE" id="PS50011"/>
    </source>
</evidence>
<sequence>MTSLLRWAKATFQRVPSPPLCFPTSGFKTVMKVYTCDKANQEEFQIYKYLNQQNPSHPGYAHVRKALEMFTIPHSEGDHHCLVQKPMWESFKDLLYHNPNHQFTENLLRAGLIQVFLALDYLHTECKLVHTDIKGDNILQEIKDRVILESFTKAEMKKSSL</sequence>
<name>F0UBU7_AJEC8</name>
<dbReference type="GO" id="GO:0005634">
    <property type="term" value="C:nucleus"/>
    <property type="evidence" value="ECO:0007669"/>
    <property type="project" value="TreeGrafter"/>
</dbReference>
<dbReference type="EMBL" id="DS990637">
    <property type="protein sequence ID" value="EGC43946.1"/>
    <property type="molecule type" value="Genomic_DNA"/>
</dbReference>
<evidence type="ECO:0000256" key="2">
    <source>
        <dbReference type="ARBA" id="ARBA00022527"/>
    </source>
</evidence>
<dbReference type="GO" id="GO:0005737">
    <property type="term" value="C:cytoplasm"/>
    <property type="evidence" value="ECO:0007669"/>
    <property type="project" value="TreeGrafter"/>
</dbReference>
<proteinExistence type="predicted"/>
<dbReference type="HOGENOM" id="CLU_000288_81_7_1"/>
<keyword evidence="5 10" id="KW-0418">Kinase</keyword>
<accession>F0UBU7</accession>
<evidence type="ECO:0000256" key="1">
    <source>
        <dbReference type="ARBA" id="ARBA00012513"/>
    </source>
</evidence>
<dbReference type="GO" id="GO:0004674">
    <property type="term" value="F:protein serine/threonine kinase activity"/>
    <property type="evidence" value="ECO:0007669"/>
    <property type="project" value="UniProtKB-KW"/>
</dbReference>
<dbReference type="SUPFAM" id="SSF56112">
    <property type="entry name" value="Protein kinase-like (PK-like)"/>
    <property type="match status" value="1"/>
</dbReference>
<dbReference type="VEuPathDB" id="FungiDB:I7I53_10679"/>
<dbReference type="GO" id="GO:0000245">
    <property type="term" value="P:spliceosomal complex assembly"/>
    <property type="evidence" value="ECO:0007669"/>
    <property type="project" value="TreeGrafter"/>
</dbReference>
<keyword evidence="6" id="KW-0067">ATP-binding</keyword>
<feature type="domain" description="Protein kinase" evidence="9">
    <location>
        <begin position="1"/>
        <end position="161"/>
    </location>
</feature>
<comment type="catalytic activity">
    <reaction evidence="8">
        <text>L-seryl-[protein] + ATP = O-phospho-L-seryl-[protein] + ADP + H(+)</text>
        <dbReference type="Rhea" id="RHEA:17989"/>
        <dbReference type="Rhea" id="RHEA-COMP:9863"/>
        <dbReference type="Rhea" id="RHEA-COMP:11604"/>
        <dbReference type="ChEBI" id="CHEBI:15378"/>
        <dbReference type="ChEBI" id="CHEBI:29999"/>
        <dbReference type="ChEBI" id="CHEBI:30616"/>
        <dbReference type="ChEBI" id="CHEBI:83421"/>
        <dbReference type="ChEBI" id="CHEBI:456216"/>
        <dbReference type="EC" id="2.7.11.1"/>
    </reaction>
</comment>
<evidence type="ECO:0000256" key="7">
    <source>
        <dbReference type="ARBA" id="ARBA00047899"/>
    </source>
</evidence>
<dbReference type="Pfam" id="PF00069">
    <property type="entry name" value="Pkinase"/>
    <property type="match status" value="1"/>
</dbReference>
<dbReference type="InterPro" id="IPR000719">
    <property type="entry name" value="Prot_kinase_dom"/>
</dbReference>
<dbReference type="OMA" id="EMFTIPH"/>
<reference evidence="11" key="1">
    <citation type="submission" date="2008-07" db="EMBL/GenBank/DDBJ databases">
        <title>Annotation of Ajellomyces capsulatus strain H88.</title>
        <authorList>
            <person name="Champion M."/>
            <person name="Cuomo C."/>
            <person name="Ma L.-J."/>
            <person name="Henn M.R."/>
            <person name="Sil A."/>
            <person name="Goldman B."/>
            <person name="Young S.K."/>
            <person name="Kodira C.D."/>
            <person name="Zeng Q."/>
            <person name="Koehrsen M."/>
            <person name="Alvarado L."/>
            <person name="Berlin A."/>
            <person name="Borenstein D."/>
            <person name="Chen Z."/>
            <person name="Engels R."/>
            <person name="Freedman E."/>
            <person name="Gellesch M."/>
            <person name="Goldberg J."/>
            <person name="Griggs A."/>
            <person name="Gujja S."/>
            <person name="Heiman D."/>
            <person name="Hepburn T."/>
            <person name="Howarth C."/>
            <person name="Jen D."/>
            <person name="Larson L."/>
            <person name="Lewis B."/>
            <person name="Mehta T."/>
            <person name="Park D."/>
            <person name="Pearson M."/>
            <person name="Roberts A."/>
            <person name="Saif S."/>
            <person name="Shea T."/>
            <person name="Shenoy N."/>
            <person name="Sisk P."/>
            <person name="Stolte C."/>
            <person name="Sykes S."/>
            <person name="Walk T."/>
            <person name="White J."/>
            <person name="Yandava C."/>
            <person name="Klein B."/>
            <person name="McEwen J.G."/>
            <person name="Puccia R."/>
            <person name="Goldman G.H."/>
            <person name="Felipe M.S."/>
            <person name="Nino-Vega G."/>
            <person name="San-Blas G."/>
            <person name="Taylor J."/>
            <person name="Mendoza L."/>
            <person name="Galagan J."/>
            <person name="Nusbaum C."/>
            <person name="Birren B."/>
        </authorList>
    </citation>
    <scope>NUCLEOTIDE SEQUENCE [LARGE SCALE GENOMIC DNA]</scope>
    <source>
        <strain evidence="11">H88</strain>
    </source>
</reference>
<keyword evidence="4" id="KW-0547">Nucleotide-binding</keyword>
<dbReference type="InterPro" id="IPR011009">
    <property type="entry name" value="Kinase-like_dom_sf"/>
</dbReference>
<dbReference type="PROSITE" id="PS50011">
    <property type="entry name" value="PROTEIN_KINASE_DOM"/>
    <property type="match status" value="1"/>
</dbReference>
<evidence type="ECO:0000256" key="6">
    <source>
        <dbReference type="ARBA" id="ARBA00022840"/>
    </source>
</evidence>
<evidence type="ECO:0000256" key="8">
    <source>
        <dbReference type="ARBA" id="ARBA00048679"/>
    </source>
</evidence>
<dbReference type="OrthoDB" id="5979581at2759"/>
<dbReference type="STRING" id="544711.F0UBU7"/>
<dbReference type="GO" id="GO:0050684">
    <property type="term" value="P:regulation of mRNA processing"/>
    <property type="evidence" value="ECO:0007669"/>
    <property type="project" value="TreeGrafter"/>
</dbReference>